<dbReference type="Proteomes" id="UP000026962">
    <property type="component" value="Chromosome 10"/>
</dbReference>
<dbReference type="Gramene" id="OPUNC10G05970.1">
    <property type="protein sequence ID" value="OPUNC10G05970.1"/>
    <property type="gene ID" value="OPUNC10G05970"/>
</dbReference>
<sequence length="219" mass="25789">MACWAKVPQRWTSPSRLSRLVVLWPKPLGTIAIVATNFVMSLLREHRYEHVANFPRYVKRPWPRDASHISTELRAFRLQYWGPDGRVIAWNRLCDTWQRVRRWSARSCKPPTRSQSHRMAMRGSWPGAPRVANWKRKHPGQALEDYDRYDTRRHEETAKSWRNFVMSEHQVAIAKCRYSLSCIPPPTLLGLSIILIVMTKLVRYVSVLGWNKDTLERTI</sequence>
<reference evidence="1" key="1">
    <citation type="submission" date="2015-04" db="UniProtKB">
        <authorList>
            <consortium name="EnsemblPlants"/>
        </authorList>
    </citation>
    <scope>IDENTIFICATION</scope>
</reference>
<keyword evidence="2" id="KW-1185">Reference proteome</keyword>
<accession>A0A0E0M6R7</accession>
<proteinExistence type="predicted"/>
<organism evidence="1">
    <name type="scientific">Oryza punctata</name>
    <name type="common">Red rice</name>
    <dbReference type="NCBI Taxonomy" id="4537"/>
    <lineage>
        <taxon>Eukaryota</taxon>
        <taxon>Viridiplantae</taxon>
        <taxon>Streptophyta</taxon>
        <taxon>Embryophyta</taxon>
        <taxon>Tracheophyta</taxon>
        <taxon>Spermatophyta</taxon>
        <taxon>Magnoliopsida</taxon>
        <taxon>Liliopsida</taxon>
        <taxon>Poales</taxon>
        <taxon>Poaceae</taxon>
        <taxon>BOP clade</taxon>
        <taxon>Oryzoideae</taxon>
        <taxon>Oryzeae</taxon>
        <taxon>Oryzinae</taxon>
        <taxon>Oryza</taxon>
    </lineage>
</organism>
<evidence type="ECO:0000313" key="1">
    <source>
        <dbReference type="EnsemblPlants" id="OPUNC10G05970.1"/>
    </source>
</evidence>
<dbReference type="AlphaFoldDB" id="A0A0E0M6R7"/>
<evidence type="ECO:0000313" key="2">
    <source>
        <dbReference type="Proteomes" id="UP000026962"/>
    </source>
</evidence>
<dbReference type="EnsemblPlants" id="OPUNC10G05970.1">
    <property type="protein sequence ID" value="OPUNC10G05970.1"/>
    <property type="gene ID" value="OPUNC10G05970"/>
</dbReference>
<name>A0A0E0M6R7_ORYPU</name>
<dbReference type="HOGENOM" id="CLU_1263313_0_0_1"/>
<reference evidence="1" key="2">
    <citation type="submission" date="2018-05" db="EMBL/GenBank/DDBJ databases">
        <title>OpunRS2 (Oryza punctata Reference Sequence Version 2).</title>
        <authorList>
            <person name="Zhang J."/>
            <person name="Kudrna D."/>
            <person name="Lee S."/>
            <person name="Talag J."/>
            <person name="Welchert J."/>
            <person name="Wing R.A."/>
        </authorList>
    </citation>
    <scope>NUCLEOTIDE SEQUENCE [LARGE SCALE GENOMIC DNA]</scope>
</reference>
<protein>
    <submittedName>
        <fullName evidence="1">Uncharacterized protein</fullName>
    </submittedName>
</protein>